<feature type="transmembrane region" description="Helical" evidence="1">
    <location>
        <begin position="258"/>
        <end position="278"/>
    </location>
</feature>
<feature type="transmembrane region" description="Helical" evidence="1">
    <location>
        <begin position="57"/>
        <end position="77"/>
    </location>
</feature>
<keyword evidence="1" id="KW-0812">Transmembrane</keyword>
<dbReference type="InterPro" id="IPR002656">
    <property type="entry name" value="Acyl_transf_3_dom"/>
</dbReference>
<evidence type="ECO:0000256" key="1">
    <source>
        <dbReference type="SAM" id="Phobius"/>
    </source>
</evidence>
<evidence type="ECO:0000313" key="4">
    <source>
        <dbReference type="EMBL" id="TGL01218.1"/>
    </source>
</evidence>
<evidence type="ECO:0000259" key="2">
    <source>
        <dbReference type="Pfam" id="PF01757"/>
    </source>
</evidence>
<name>A0A7I0HLY6_9LEPT</name>
<dbReference type="Pfam" id="PF01757">
    <property type="entry name" value="Acyl_transf_3"/>
    <property type="match status" value="1"/>
</dbReference>
<keyword evidence="1" id="KW-1133">Transmembrane helix</keyword>
<evidence type="ECO:0000313" key="6">
    <source>
        <dbReference type="Proteomes" id="UP000297641"/>
    </source>
</evidence>
<dbReference type="EMBL" id="RQFT01000017">
    <property type="protein sequence ID" value="TGL01218.1"/>
    <property type="molecule type" value="Genomic_DNA"/>
</dbReference>
<dbReference type="GO" id="GO:0009103">
    <property type="term" value="P:lipopolysaccharide biosynthetic process"/>
    <property type="evidence" value="ECO:0007669"/>
    <property type="project" value="TreeGrafter"/>
</dbReference>
<feature type="transmembrane region" description="Helical" evidence="1">
    <location>
        <begin position="98"/>
        <end position="117"/>
    </location>
</feature>
<dbReference type="EMBL" id="RQFD01000008">
    <property type="protein sequence ID" value="TGK51154.1"/>
    <property type="molecule type" value="Genomic_DNA"/>
</dbReference>
<keyword evidence="4" id="KW-0012">Acyltransferase</keyword>
<dbReference type="RefSeq" id="WP_135753568.1">
    <property type="nucleotide sequence ID" value="NZ_RQFD01000008.1"/>
</dbReference>
<evidence type="ECO:0000313" key="5">
    <source>
        <dbReference type="Proteomes" id="UP000297617"/>
    </source>
</evidence>
<dbReference type="Proteomes" id="UP000297641">
    <property type="component" value="Unassembled WGS sequence"/>
</dbReference>
<keyword evidence="1" id="KW-0472">Membrane</keyword>
<feature type="transmembrane region" description="Helical" evidence="1">
    <location>
        <begin position="166"/>
        <end position="182"/>
    </location>
</feature>
<comment type="caution">
    <text evidence="4">The sequence shown here is derived from an EMBL/GenBank/DDBJ whole genome shotgun (WGS) entry which is preliminary data.</text>
</comment>
<feature type="transmembrane region" description="Helical" evidence="1">
    <location>
        <begin position="21"/>
        <end position="37"/>
    </location>
</feature>
<proteinExistence type="predicted"/>
<feature type="transmembrane region" description="Helical" evidence="1">
    <location>
        <begin position="329"/>
        <end position="346"/>
    </location>
</feature>
<evidence type="ECO:0000313" key="3">
    <source>
        <dbReference type="EMBL" id="TGK51154.1"/>
    </source>
</evidence>
<feature type="domain" description="Acyltransferase 3" evidence="2">
    <location>
        <begin position="17"/>
        <end position="376"/>
    </location>
</feature>
<accession>A0A7I0HLY6</accession>
<organism evidence="4 6">
    <name type="scientific">Leptospira bouyouniensis</name>
    <dbReference type="NCBI Taxonomy" id="2484911"/>
    <lineage>
        <taxon>Bacteria</taxon>
        <taxon>Pseudomonadati</taxon>
        <taxon>Spirochaetota</taxon>
        <taxon>Spirochaetia</taxon>
        <taxon>Leptospirales</taxon>
        <taxon>Leptospiraceae</taxon>
        <taxon>Leptospira</taxon>
    </lineage>
</organism>
<dbReference type="PANTHER" id="PTHR23028:SF53">
    <property type="entry name" value="ACYL_TRANSF_3 DOMAIN-CONTAINING PROTEIN"/>
    <property type="match status" value="1"/>
</dbReference>
<dbReference type="GO" id="GO:0016020">
    <property type="term" value="C:membrane"/>
    <property type="evidence" value="ECO:0007669"/>
    <property type="project" value="TreeGrafter"/>
</dbReference>
<dbReference type="GO" id="GO:0016747">
    <property type="term" value="F:acyltransferase activity, transferring groups other than amino-acyl groups"/>
    <property type="evidence" value="ECO:0007669"/>
    <property type="project" value="InterPro"/>
</dbReference>
<feature type="transmembrane region" description="Helical" evidence="1">
    <location>
        <begin position="189"/>
        <end position="209"/>
    </location>
</feature>
<feature type="transmembrane region" description="Helical" evidence="1">
    <location>
        <begin position="229"/>
        <end position="246"/>
    </location>
</feature>
<gene>
    <name evidence="3" type="ORF">EHQ10_05920</name>
    <name evidence="4" type="ORF">EHQ43_19010</name>
</gene>
<protein>
    <submittedName>
        <fullName evidence="4">Acyltransferase</fullName>
    </submittedName>
</protein>
<keyword evidence="5" id="KW-1185">Reference proteome</keyword>
<dbReference type="Proteomes" id="UP000297617">
    <property type="component" value="Unassembled WGS sequence"/>
</dbReference>
<reference evidence="5 6" key="2">
    <citation type="journal article" date="2019" name="PLoS Negl. Trop. Dis.">
        <title>Revisiting the worldwide diversity of Leptospira species in the environment.</title>
        <authorList>
            <person name="Vincent A.T."/>
            <person name="Schiettekatte O."/>
            <person name="Bourhy P."/>
            <person name="Veyrier F.J."/>
            <person name="Picardeau M."/>
        </authorList>
    </citation>
    <scope>NUCLEOTIDE SEQUENCE [LARGE SCALE GENOMIC DNA]</scope>
    <source>
        <strain evidence="4 6">201800273</strain>
        <strain evidence="5">201800295</strain>
    </source>
</reference>
<reference evidence="3" key="1">
    <citation type="submission" date="2018-10" db="EMBL/GenBank/DDBJ databases">
        <authorList>
            <person name="Vincent A.T."/>
            <person name="Schiettekatte O."/>
            <person name="Bourhy P."/>
            <person name="Veyrier F.J."/>
            <person name="Picardeau M."/>
        </authorList>
    </citation>
    <scope>NUCLEOTIDE SEQUENCE</scope>
    <source>
        <strain evidence="3">201800295</strain>
    </source>
</reference>
<sequence>MFQSVNNLFSTDASEIKSLNGLRAFAIIFVLINHYALNLKFVLTNQPILELIYSNFWFGVDLFFVLSGFLISKGLWFHWQKFQSIDFRSFYIKRTLRIFPAYYFFLIITVTIAYALLKFSEKKGVSTEVQAALKKGISNVWGDFLFVGNYFPGIHNHTWSLSIEEQFYLLFPILCGILFFKLKFPKRQLMLWIFYLIPLLMRIITFIKVEESSKPPYYGEIYSPLQTRFDSLIIGVIVMDLFYNNQNFSNFLNDHKKIYHLLSILFFSALIFCLMISPHNLDIFSHTLRYNLQNLSFAGIMYLALINVKSPISNFLSLKVFTPFAKLSYTIYLWHFIFMGIALAILKVNQNVSLFSFHINFIFVLLIQLLLSIPLYLLIELPFQKLRTKLL</sequence>
<keyword evidence="4" id="KW-0808">Transferase</keyword>
<dbReference type="PANTHER" id="PTHR23028">
    <property type="entry name" value="ACETYLTRANSFERASE"/>
    <property type="match status" value="1"/>
</dbReference>
<feature type="transmembrane region" description="Helical" evidence="1">
    <location>
        <begin position="290"/>
        <end position="308"/>
    </location>
</feature>
<dbReference type="AlphaFoldDB" id="A0A7I0HLY6"/>
<feature type="transmembrane region" description="Helical" evidence="1">
    <location>
        <begin position="358"/>
        <end position="379"/>
    </location>
</feature>
<dbReference type="InterPro" id="IPR050879">
    <property type="entry name" value="Acyltransferase_3"/>
</dbReference>